<proteinExistence type="predicted"/>
<dbReference type="FunCoup" id="A0A482XBC7">
    <property type="interactions" value="468"/>
</dbReference>
<feature type="compositionally biased region" description="Low complexity" evidence="3">
    <location>
        <begin position="130"/>
        <end position="148"/>
    </location>
</feature>
<dbReference type="InterPro" id="IPR023780">
    <property type="entry name" value="Chromo_domain"/>
</dbReference>
<dbReference type="SMR" id="A0A482XBC7"/>
<dbReference type="CDD" id="cd18644">
    <property type="entry name" value="CD_polycomb"/>
    <property type="match status" value="1"/>
</dbReference>
<feature type="compositionally biased region" description="Low complexity" evidence="3">
    <location>
        <begin position="262"/>
        <end position="272"/>
    </location>
</feature>
<feature type="region of interest" description="Disordered" evidence="3">
    <location>
        <begin position="60"/>
        <end position="382"/>
    </location>
</feature>
<accession>A0A482XBC7</accession>
<feature type="compositionally biased region" description="Low complexity" evidence="3">
    <location>
        <begin position="102"/>
        <end position="113"/>
    </location>
</feature>
<dbReference type="OrthoDB" id="8192126at2759"/>
<dbReference type="PANTHER" id="PTHR46389:SF3">
    <property type="entry name" value="POLYCOMB GROUP PROTEIN PC"/>
    <property type="match status" value="1"/>
</dbReference>
<protein>
    <recommendedName>
        <fullName evidence="4">Chromo domain-containing protein</fullName>
    </recommendedName>
</protein>
<comment type="caution">
    <text evidence="5">The sequence shown here is derived from an EMBL/GenBank/DDBJ whole genome shotgun (WGS) entry which is preliminary data.</text>
</comment>
<dbReference type="InterPro" id="IPR023779">
    <property type="entry name" value="Chromodomain_CS"/>
</dbReference>
<keyword evidence="6" id="KW-1185">Reference proteome</keyword>
<name>A0A482XBC7_LAOST</name>
<feature type="compositionally biased region" description="Low complexity" evidence="3">
    <location>
        <begin position="292"/>
        <end position="302"/>
    </location>
</feature>
<feature type="compositionally biased region" description="Acidic residues" evidence="3">
    <location>
        <begin position="85"/>
        <end position="98"/>
    </location>
</feature>
<dbReference type="Gene3D" id="2.40.50.40">
    <property type="match status" value="1"/>
</dbReference>
<dbReference type="EMBL" id="QKKF02014716">
    <property type="protein sequence ID" value="RZF42601.1"/>
    <property type="molecule type" value="Genomic_DNA"/>
</dbReference>
<dbReference type="STRING" id="195883.A0A482XBC7"/>
<dbReference type="PANTHER" id="PTHR46389">
    <property type="entry name" value="POLYCOMB GROUP PROTEIN PC"/>
    <property type="match status" value="1"/>
</dbReference>
<feature type="region of interest" description="Disordered" evidence="3">
    <location>
        <begin position="394"/>
        <end position="432"/>
    </location>
</feature>
<dbReference type="InParanoid" id="A0A482XBC7"/>
<dbReference type="GO" id="GO:0003682">
    <property type="term" value="F:chromatin binding"/>
    <property type="evidence" value="ECO:0007669"/>
    <property type="project" value="TreeGrafter"/>
</dbReference>
<feature type="compositionally biased region" description="Polar residues" evidence="3">
    <location>
        <begin position="405"/>
        <end position="424"/>
    </location>
</feature>
<dbReference type="InterPro" id="IPR000953">
    <property type="entry name" value="Chromo/chromo_shadow_dom"/>
</dbReference>
<dbReference type="InterPro" id="IPR052458">
    <property type="entry name" value="PcG_PRC1-like_component"/>
</dbReference>
<dbReference type="Pfam" id="PF00385">
    <property type="entry name" value="Chromo"/>
    <property type="match status" value="1"/>
</dbReference>
<reference evidence="5 6" key="1">
    <citation type="journal article" date="2017" name="Gigascience">
        <title>Genome sequence of the small brown planthopper, Laodelphax striatellus.</title>
        <authorList>
            <person name="Zhu J."/>
            <person name="Jiang F."/>
            <person name="Wang X."/>
            <person name="Yang P."/>
            <person name="Bao Y."/>
            <person name="Zhao W."/>
            <person name="Wang W."/>
            <person name="Lu H."/>
            <person name="Wang Q."/>
            <person name="Cui N."/>
            <person name="Li J."/>
            <person name="Chen X."/>
            <person name="Luo L."/>
            <person name="Yu J."/>
            <person name="Kang L."/>
            <person name="Cui F."/>
        </authorList>
    </citation>
    <scope>NUCLEOTIDE SEQUENCE [LARGE SCALE GENOMIC DNA]</scope>
    <source>
        <strain evidence="5">Lst14</strain>
    </source>
</reference>
<dbReference type="SUPFAM" id="SSF54160">
    <property type="entry name" value="Chromo domain-like"/>
    <property type="match status" value="1"/>
</dbReference>
<evidence type="ECO:0000313" key="6">
    <source>
        <dbReference type="Proteomes" id="UP000291343"/>
    </source>
</evidence>
<evidence type="ECO:0000256" key="2">
    <source>
        <dbReference type="ARBA" id="ARBA00023242"/>
    </source>
</evidence>
<dbReference type="GO" id="GO:0035102">
    <property type="term" value="C:PRC1 complex"/>
    <property type="evidence" value="ECO:0007669"/>
    <property type="project" value="TreeGrafter"/>
</dbReference>
<dbReference type="AlphaFoldDB" id="A0A482XBC7"/>
<gene>
    <name evidence="5" type="ORF">LSTR_LSTR001396</name>
</gene>
<feature type="compositionally biased region" description="Basic and acidic residues" evidence="3">
    <location>
        <begin position="160"/>
        <end position="175"/>
    </location>
</feature>
<organism evidence="5 6">
    <name type="scientific">Laodelphax striatellus</name>
    <name type="common">Small brown planthopper</name>
    <name type="synonym">Delphax striatella</name>
    <dbReference type="NCBI Taxonomy" id="195883"/>
    <lineage>
        <taxon>Eukaryota</taxon>
        <taxon>Metazoa</taxon>
        <taxon>Ecdysozoa</taxon>
        <taxon>Arthropoda</taxon>
        <taxon>Hexapoda</taxon>
        <taxon>Insecta</taxon>
        <taxon>Pterygota</taxon>
        <taxon>Neoptera</taxon>
        <taxon>Paraneoptera</taxon>
        <taxon>Hemiptera</taxon>
        <taxon>Auchenorrhyncha</taxon>
        <taxon>Fulgoroidea</taxon>
        <taxon>Delphacidae</taxon>
        <taxon>Criomorphinae</taxon>
        <taxon>Laodelphax</taxon>
    </lineage>
</organism>
<dbReference type="GO" id="GO:0000785">
    <property type="term" value="C:chromatin"/>
    <property type="evidence" value="ECO:0007669"/>
    <property type="project" value="TreeGrafter"/>
</dbReference>
<feature type="compositionally biased region" description="Polar residues" evidence="3">
    <location>
        <begin position="352"/>
        <end position="374"/>
    </location>
</feature>
<evidence type="ECO:0000256" key="3">
    <source>
        <dbReference type="SAM" id="MobiDB-lite"/>
    </source>
</evidence>
<comment type="subcellular location">
    <subcellularLocation>
        <location evidence="1">Nucleus</location>
    </subcellularLocation>
</comment>
<dbReference type="Pfam" id="PF17218">
    <property type="entry name" value="CBX7_C"/>
    <property type="match status" value="1"/>
</dbReference>
<evidence type="ECO:0000259" key="4">
    <source>
        <dbReference type="PROSITE" id="PS50013"/>
    </source>
</evidence>
<dbReference type="PROSITE" id="PS00598">
    <property type="entry name" value="CHROMO_1"/>
    <property type="match status" value="1"/>
</dbReference>
<feature type="domain" description="Chromo" evidence="4">
    <location>
        <begin position="6"/>
        <end position="65"/>
    </location>
</feature>
<evidence type="ECO:0000313" key="5">
    <source>
        <dbReference type="EMBL" id="RZF42601.1"/>
    </source>
</evidence>
<keyword evidence="2" id="KW-0539">Nucleus</keyword>
<sequence>MGDRVYAAERIMKKRHRKGRGVEYFVKWKGWSTKHSTWEPEENILDGRLIDIFEQREQSGYTAAKRGPKKKNQQAAVERAKAEEVIETDGESSQDESEPAEKVAAPPAVAPTEETTEEKQPAAVAEDPKPSTTVPPSSSSSSAQPADSSEQRVAAPTEGAKGKEEVVGGKEKTEGGAEAVTSQQSRKEAAGTKRKAEVLSKESGKIGVTITTSSPPHTASKVPKLGSPAPVGVASKVPNRRVSASSPRHTSSADDKPLTVCTTSSTTSTSQSPGASPRPTVKTPLASPQPPATTSSMSPSSTKDALPTAKPASGAGMMASPMCSSTPVPRKSGAGLQNAGAAFDKKSPILSPVNSTQQTAQQVSGGTAAASSPTPVRAEEPPTAAVKLDNNQLLNGHAPDRANAGQRQITDRANTGQRQLSATTGMHPPPPPPLVISHVLTNPGPDYWRTRNPVANEIVITDVTVNLSTVTIRECKTEKGFFKDRPDGTMAPQSSDIK</sequence>
<dbReference type="InterPro" id="IPR016197">
    <property type="entry name" value="Chromo-like_dom_sf"/>
</dbReference>
<dbReference type="PROSITE" id="PS50013">
    <property type="entry name" value="CHROMO_2"/>
    <property type="match status" value="1"/>
</dbReference>
<evidence type="ECO:0000256" key="1">
    <source>
        <dbReference type="ARBA" id="ARBA00004123"/>
    </source>
</evidence>
<dbReference type="GO" id="GO:0000122">
    <property type="term" value="P:negative regulation of transcription by RNA polymerase II"/>
    <property type="evidence" value="ECO:0007669"/>
    <property type="project" value="TreeGrafter"/>
</dbReference>
<feature type="compositionally biased region" description="Basic and acidic residues" evidence="3">
    <location>
        <begin position="185"/>
        <end position="204"/>
    </location>
</feature>
<dbReference type="InterPro" id="IPR033773">
    <property type="entry name" value="CBX7_C"/>
</dbReference>
<dbReference type="Proteomes" id="UP000291343">
    <property type="component" value="Unassembled WGS sequence"/>
</dbReference>
<dbReference type="SMART" id="SM00298">
    <property type="entry name" value="CHROMO"/>
    <property type="match status" value="1"/>
</dbReference>